<sequence length="1066" mass="118838">MTDLLRDGCTRAGRPTLFPNSNSKQKNFETDRLKKGSVSKKGLTSLEIETLYWKAQVGKPFYVQYGNDMPGSAFDEPGGGCGGVKKGKKEVSDVMTVCESQWNMRRVARADGSLLKFLKEEIPGVTSPMVYMGMLYSWFAWHVEDHDLHSLNYMHMGAGKTWYGVPLEAAFAFEEAIRTEGYGGDMSPTVTFATLGKKTTIVSPEVLVKAGVPCCRLVQNTGEFVVTFPRAYHSGFSHGFNCAEAVNFATPVWLTVAREAAIRRVSVDIAPMISDTQLMYDLALSVSSSKQKSSRTEPQSSRLRDKLKFERDAFLKRTFMHDVMHSNELLDLLGNGSPITILSQHVLKSLVVSGINLNFDNVVDRRPKKRLYSSYDQPNKKADPASIFSCVTCGSPCYSCVAIVQPTETAAHYLKSNEKVKEMDTGLSSGKLPKNSLTTGEQKETPALHLLGLAYGGSSDSEEDSESTKFVMKWNPFFGTFEYAIETPSAIRKSSLIGSGPMFPACERDSSRMHVFCLEHAREVERRLQPVGGVRMLLLCHQDYHEINDAARLVSKELGISDDMWTNVGYTDVTEQDKTIIQWALDDEETATGNQVWAVKLGVDIFYSARLGGSPFYKRQMPYNSVIYNAFQQKSPSDDETTPDESGGQKKTIVAGRWCGKVWMFNQVNPLLTVRDDDKQEEDHETVSVLPKTNVNHEKQLVVRKKRTKRKRSVNGKFLELEASPPPLPPADSPQNSGYRRQKTSKARNVVDKKAQQSDMDSGDEKPEEGEIVGEGNWHDVVNKRNRRRPPPTKLQGKRRITQGRRYGKILRSSCASWNDLDLSHGVMGILVNHGDKVREEIMLQYKNSTFRCWIVEDEGTWAPDFLGGVPENPGPEQGTKGGSPEMEVDQQPLPEIVEETQVIGGWNPGVENVPIPGNNNGPWAQQDLGQHTSRVKRKRADLKKLRSNTLKPSKSLSKKVLPDLNLSNDVRLKKYRVRGVHLRKKSGKKGARDDGDDDLSQSEDWSEDSDEDPDTGVNSEQLAQDVVKEVEDTIKVGRGVGMELGGFENRVTDLVTGLVIQSGPQ</sequence>
<proteinExistence type="predicted"/>
<evidence type="ECO:0000313" key="1">
    <source>
        <dbReference type="EMBL" id="KAI3806998.1"/>
    </source>
</evidence>
<keyword evidence="2" id="KW-1185">Reference proteome</keyword>
<reference evidence="1 2" key="2">
    <citation type="journal article" date="2022" name="Mol. Ecol. Resour.">
        <title>The genomes of chicory, endive, great burdock and yacon provide insights into Asteraceae paleo-polyploidization history and plant inulin production.</title>
        <authorList>
            <person name="Fan W."/>
            <person name="Wang S."/>
            <person name="Wang H."/>
            <person name="Wang A."/>
            <person name="Jiang F."/>
            <person name="Liu H."/>
            <person name="Zhao H."/>
            <person name="Xu D."/>
            <person name="Zhang Y."/>
        </authorList>
    </citation>
    <scope>NUCLEOTIDE SEQUENCE [LARGE SCALE GENOMIC DNA]</scope>
    <source>
        <strain evidence="2">cv. Yunnan</strain>
        <tissue evidence="1">Leaves</tissue>
    </source>
</reference>
<accession>A0ACB9IH41</accession>
<organism evidence="1 2">
    <name type="scientific">Smallanthus sonchifolius</name>
    <dbReference type="NCBI Taxonomy" id="185202"/>
    <lineage>
        <taxon>Eukaryota</taxon>
        <taxon>Viridiplantae</taxon>
        <taxon>Streptophyta</taxon>
        <taxon>Embryophyta</taxon>
        <taxon>Tracheophyta</taxon>
        <taxon>Spermatophyta</taxon>
        <taxon>Magnoliopsida</taxon>
        <taxon>eudicotyledons</taxon>
        <taxon>Gunneridae</taxon>
        <taxon>Pentapetalae</taxon>
        <taxon>asterids</taxon>
        <taxon>campanulids</taxon>
        <taxon>Asterales</taxon>
        <taxon>Asteraceae</taxon>
        <taxon>Asteroideae</taxon>
        <taxon>Heliantheae alliance</taxon>
        <taxon>Millerieae</taxon>
        <taxon>Smallanthus</taxon>
    </lineage>
</organism>
<dbReference type="Proteomes" id="UP001056120">
    <property type="component" value="Linkage Group LG08"/>
</dbReference>
<protein>
    <submittedName>
        <fullName evidence="1">Uncharacterized protein</fullName>
    </submittedName>
</protein>
<dbReference type="EMBL" id="CM042025">
    <property type="protein sequence ID" value="KAI3806998.1"/>
    <property type="molecule type" value="Genomic_DNA"/>
</dbReference>
<reference evidence="2" key="1">
    <citation type="journal article" date="2022" name="Mol. Ecol. Resour.">
        <title>The genomes of chicory, endive, great burdock and yacon provide insights into Asteraceae palaeo-polyploidization history and plant inulin production.</title>
        <authorList>
            <person name="Fan W."/>
            <person name="Wang S."/>
            <person name="Wang H."/>
            <person name="Wang A."/>
            <person name="Jiang F."/>
            <person name="Liu H."/>
            <person name="Zhao H."/>
            <person name="Xu D."/>
            <person name="Zhang Y."/>
        </authorList>
    </citation>
    <scope>NUCLEOTIDE SEQUENCE [LARGE SCALE GENOMIC DNA]</scope>
    <source>
        <strain evidence="2">cv. Yunnan</strain>
    </source>
</reference>
<evidence type="ECO:0000313" key="2">
    <source>
        <dbReference type="Proteomes" id="UP001056120"/>
    </source>
</evidence>
<comment type="caution">
    <text evidence="1">The sequence shown here is derived from an EMBL/GenBank/DDBJ whole genome shotgun (WGS) entry which is preliminary data.</text>
</comment>
<name>A0ACB9IH41_9ASTR</name>
<gene>
    <name evidence="1" type="ORF">L1987_22918</name>
</gene>